<feature type="transmembrane region" description="Helical" evidence="3">
    <location>
        <begin position="256"/>
        <end position="283"/>
    </location>
</feature>
<evidence type="ECO:0000313" key="6">
    <source>
        <dbReference type="EMBL" id="QAS51646.1"/>
    </source>
</evidence>
<dbReference type="EMBL" id="CP026118">
    <property type="protein sequence ID" value="QAS51646.1"/>
    <property type="molecule type" value="Genomic_DNA"/>
</dbReference>
<dbReference type="Proteomes" id="UP000287756">
    <property type="component" value="Chromosome"/>
</dbReference>
<keyword evidence="4" id="KW-0732">Signal</keyword>
<dbReference type="AlphaFoldDB" id="A0A410MAF2"/>
<feature type="coiled-coil region" evidence="1">
    <location>
        <begin position="177"/>
        <end position="211"/>
    </location>
</feature>
<evidence type="ECO:0000259" key="5">
    <source>
        <dbReference type="Pfam" id="PF14257"/>
    </source>
</evidence>
<feature type="compositionally biased region" description="Polar residues" evidence="2">
    <location>
        <begin position="34"/>
        <end position="47"/>
    </location>
</feature>
<protein>
    <recommendedName>
        <fullName evidence="5">DUF4349 domain-containing protein</fullName>
    </recommendedName>
</protein>
<keyword evidence="3" id="KW-0812">Transmembrane</keyword>
<evidence type="ECO:0000256" key="2">
    <source>
        <dbReference type="SAM" id="MobiDB-lite"/>
    </source>
</evidence>
<proteinExistence type="predicted"/>
<feature type="region of interest" description="Disordered" evidence="2">
    <location>
        <begin position="25"/>
        <end position="65"/>
    </location>
</feature>
<keyword evidence="3" id="KW-1133">Transmembrane helix</keyword>
<sequence>MRKKSAWLGVLILIFLLAACSNEDSQESTESNEDASTTQESKTNGLSETPEAENDAAEETQDNQTEKMMIYEAHIDLETDDYDQFYQSLEKRMNEYDAYMVETNIHKTERGNREGHLRLRVPQPNFDALLGGFEDITDNIKSRNINSRDVTKDFVDLESRLKAKEEIEARLLSFLDEAEATEDLIKISQDLERVQSEIETIKGEMNYLSNQSDFSTITLSIKETKVVVPEVDQQDLNTWGKTKQAFFTSINGINSFFSWIAIFFIGYSPILLPILIIAALFWWRRKKKAGSES</sequence>
<feature type="signal peptide" evidence="4">
    <location>
        <begin position="1"/>
        <end position="25"/>
    </location>
</feature>
<feature type="chain" id="PRO_5039510377" description="DUF4349 domain-containing protein" evidence="4">
    <location>
        <begin position="26"/>
        <end position="293"/>
    </location>
</feature>
<accession>A0A410MAF2</accession>
<evidence type="ECO:0000256" key="4">
    <source>
        <dbReference type="SAM" id="SignalP"/>
    </source>
</evidence>
<keyword evidence="1" id="KW-0175">Coiled coil</keyword>
<feature type="compositionally biased region" description="Acidic residues" evidence="2">
    <location>
        <begin position="50"/>
        <end position="61"/>
    </location>
</feature>
<feature type="domain" description="DUF4349" evidence="5">
    <location>
        <begin position="68"/>
        <end position="283"/>
    </location>
</feature>
<dbReference type="InterPro" id="IPR025645">
    <property type="entry name" value="DUF4349"/>
</dbReference>
<dbReference type="RefSeq" id="WP_128523575.1">
    <property type="nucleotide sequence ID" value="NZ_CP026118.1"/>
</dbReference>
<dbReference type="Pfam" id="PF14257">
    <property type="entry name" value="DUF4349"/>
    <property type="match status" value="1"/>
</dbReference>
<evidence type="ECO:0000256" key="3">
    <source>
        <dbReference type="SAM" id="Phobius"/>
    </source>
</evidence>
<gene>
    <name evidence="6" type="ORF">HLI_05095</name>
</gene>
<dbReference type="PROSITE" id="PS51257">
    <property type="entry name" value="PROKAR_LIPOPROTEIN"/>
    <property type="match status" value="1"/>
</dbReference>
<evidence type="ECO:0000313" key="7">
    <source>
        <dbReference type="Proteomes" id="UP000287756"/>
    </source>
</evidence>
<reference evidence="6 7" key="1">
    <citation type="submission" date="2018-01" db="EMBL/GenBank/DDBJ databases">
        <title>The whole genome sequencing and assembly of Halobacillus litoralis ERB031 strain.</title>
        <authorList>
            <person name="Lee S.-J."/>
            <person name="Park M.-K."/>
            <person name="Kim J.-Y."/>
            <person name="Lee Y.-J."/>
            <person name="Yi H."/>
            <person name="Bahn Y.-S."/>
            <person name="Kim J.F."/>
            <person name="Lee D.-W."/>
        </authorList>
    </citation>
    <scope>NUCLEOTIDE SEQUENCE [LARGE SCALE GENOMIC DNA]</scope>
    <source>
        <strain evidence="6 7">ERB 031</strain>
    </source>
</reference>
<dbReference type="KEGG" id="hli:HLI_05095"/>
<dbReference type="OrthoDB" id="5381491at2"/>
<organism evidence="6 7">
    <name type="scientific">Halobacillus litoralis</name>
    <dbReference type="NCBI Taxonomy" id="45668"/>
    <lineage>
        <taxon>Bacteria</taxon>
        <taxon>Bacillati</taxon>
        <taxon>Bacillota</taxon>
        <taxon>Bacilli</taxon>
        <taxon>Bacillales</taxon>
        <taxon>Bacillaceae</taxon>
        <taxon>Halobacillus</taxon>
    </lineage>
</organism>
<keyword evidence="3" id="KW-0472">Membrane</keyword>
<name>A0A410MAF2_9BACI</name>
<evidence type="ECO:0000256" key="1">
    <source>
        <dbReference type="SAM" id="Coils"/>
    </source>
</evidence>